<dbReference type="EMBL" id="CP012332">
    <property type="protein sequence ID" value="AKU91350.1"/>
    <property type="molecule type" value="Genomic_DNA"/>
</dbReference>
<keyword evidence="3" id="KW-1185">Reference proteome</keyword>
<dbReference type="STRING" id="1391653.AKJ08_1737"/>
<feature type="region of interest" description="Disordered" evidence="1">
    <location>
        <begin position="1"/>
        <end position="69"/>
    </location>
</feature>
<evidence type="ECO:0000313" key="2">
    <source>
        <dbReference type="EMBL" id="AKU91350.1"/>
    </source>
</evidence>
<dbReference type="AlphaFoldDB" id="A0A0K1PCV1"/>
<proteinExistence type="predicted"/>
<dbReference type="KEGG" id="vin:AKJ08_1737"/>
<evidence type="ECO:0000256" key="1">
    <source>
        <dbReference type="SAM" id="MobiDB-lite"/>
    </source>
</evidence>
<evidence type="ECO:0000313" key="3">
    <source>
        <dbReference type="Proteomes" id="UP000055590"/>
    </source>
</evidence>
<name>A0A0K1PCV1_9BACT</name>
<feature type="compositionally biased region" description="Basic and acidic residues" evidence="1">
    <location>
        <begin position="26"/>
        <end position="39"/>
    </location>
</feature>
<sequence length="69" mass="7572">MERPIHLSSGGLESRRVPGHIASRNGTERFADPRTSDCRRHLRRRKTGAGSVSKAGRPRPSIVVESAPI</sequence>
<gene>
    <name evidence="2" type="ORF">AKJ08_1737</name>
</gene>
<protein>
    <submittedName>
        <fullName evidence="2">Uncharacterized protein</fullName>
    </submittedName>
</protein>
<reference evidence="2 3" key="1">
    <citation type="submission" date="2015-08" db="EMBL/GenBank/DDBJ databases">
        <authorList>
            <person name="Babu N.S."/>
            <person name="Beckwith C.J."/>
            <person name="Beseler K.G."/>
            <person name="Brison A."/>
            <person name="Carone J.V."/>
            <person name="Caskin T.P."/>
            <person name="Diamond M."/>
            <person name="Durham M.E."/>
            <person name="Foxe J.M."/>
            <person name="Go M."/>
            <person name="Henderson B.A."/>
            <person name="Jones I.B."/>
            <person name="McGettigan J.A."/>
            <person name="Micheletti S.J."/>
            <person name="Nasrallah M.E."/>
            <person name="Ortiz D."/>
            <person name="Piller C.R."/>
            <person name="Privatt S.R."/>
            <person name="Schneider S.L."/>
            <person name="Sharp S."/>
            <person name="Smith T.C."/>
            <person name="Stanton J.D."/>
            <person name="Ullery H.E."/>
            <person name="Wilson R.J."/>
            <person name="Serrano M.G."/>
            <person name="Buck G."/>
            <person name="Lee V."/>
            <person name="Wang Y."/>
            <person name="Carvalho R."/>
            <person name="Voegtly L."/>
            <person name="Shi R."/>
            <person name="Duckworth R."/>
            <person name="Johnson A."/>
            <person name="Loviza R."/>
            <person name="Walstead R."/>
            <person name="Shah Z."/>
            <person name="Kiflezghi M."/>
            <person name="Wade K."/>
            <person name="Ball S.L."/>
            <person name="Bradley K.W."/>
            <person name="Asai D.J."/>
            <person name="Bowman C.A."/>
            <person name="Russell D.A."/>
            <person name="Pope W.H."/>
            <person name="Jacobs-Sera D."/>
            <person name="Hendrix R.W."/>
            <person name="Hatfull G.F."/>
        </authorList>
    </citation>
    <scope>NUCLEOTIDE SEQUENCE [LARGE SCALE GENOMIC DNA]</scope>
    <source>
        <strain evidence="2 3">DSM 27710</strain>
    </source>
</reference>
<accession>A0A0K1PCV1</accession>
<dbReference type="Proteomes" id="UP000055590">
    <property type="component" value="Chromosome"/>
</dbReference>
<organism evidence="2 3">
    <name type="scientific">Vulgatibacter incomptus</name>
    <dbReference type="NCBI Taxonomy" id="1391653"/>
    <lineage>
        <taxon>Bacteria</taxon>
        <taxon>Pseudomonadati</taxon>
        <taxon>Myxococcota</taxon>
        <taxon>Myxococcia</taxon>
        <taxon>Myxococcales</taxon>
        <taxon>Cystobacterineae</taxon>
        <taxon>Vulgatibacteraceae</taxon>
        <taxon>Vulgatibacter</taxon>
    </lineage>
</organism>